<feature type="transmembrane region" description="Helical" evidence="7">
    <location>
        <begin position="370"/>
        <end position="392"/>
    </location>
</feature>
<dbReference type="GO" id="GO:0022857">
    <property type="term" value="F:transmembrane transporter activity"/>
    <property type="evidence" value="ECO:0007669"/>
    <property type="project" value="InterPro"/>
</dbReference>
<keyword evidence="6 7" id="KW-0472">Membrane</keyword>
<feature type="transmembrane region" description="Helical" evidence="7">
    <location>
        <begin position="182"/>
        <end position="203"/>
    </location>
</feature>
<feature type="transmembrane region" description="Helical" evidence="7">
    <location>
        <begin position="304"/>
        <end position="324"/>
    </location>
</feature>
<gene>
    <name evidence="9" type="ORF">DIURU_005259</name>
</gene>
<dbReference type="InterPro" id="IPR036259">
    <property type="entry name" value="MFS_trans_sf"/>
</dbReference>
<feature type="transmembrane region" description="Helical" evidence="7">
    <location>
        <begin position="62"/>
        <end position="82"/>
    </location>
</feature>
<accession>A0A642UDT1</accession>
<dbReference type="EMBL" id="SWFT01000158">
    <property type="protein sequence ID" value="KAA8897282.1"/>
    <property type="molecule type" value="Genomic_DNA"/>
</dbReference>
<evidence type="ECO:0000313" key="9">
    <source>
        <dbReference type="EMBL" id="KAA8897282.1"/>
    </source>
</evidence>
<evidence type="ECO:0000256" key="7">
    <source>
        <dbReference type="SAM" id="Phobius"/>
    </source>
</evidence>
<keyword evidence="10" id="KW-1185">Reference proteome</keyword>
<dbReference type="InterPro" id="IPR020846">
    <property type="entry name" value="MFS_dom"/>
</dbReference>
<dbReference type="GO" id="GO:0012505">
    <property type="term" value="C:endomembrane system"/>
    <property type="evidence" value="ECO:0007669"/>
    <property type="project" value="UniProtKB-SubCell"/>
</dbReference>
<dbReference type="InterPro" id="IPR011701">
    <property type="entry name" value="MFS"/>
</dbReference>
<name>A0A642UDT1_DIURU</name>
<evidence type="ECO:0000256" key="1">
    <source>
        <dbReference type="ARBA" id="ARBA00004127"/>
    </source>
</evidence>
<dbReference type="Gene3D" id="1.20.1250.20">
    <property type="entry name" value="MFS general substrate transporter like domains"/>
    <property type="match status" value="2"/>
</dbReference>
<keyword evidence="3" id="KW-0813">Transport</keyword>
<evidence type="ECO:0000313" key="10">
    <source>
        <dbReference type="Proteomes" id="UP000449547"/>
    </source>
</evidence>
<dbReference type="RefSeq" id="XP_034009883.1">
    <property type="nucleotide sequence ID" value="XM_034158221.1"/>
</dbReference>
<keyword evidence="5 7" id="KW-1133">Transmembrane helix</keyword>
<feature type="transmembrane region" description="Helical" evidence="7">
    <location>
        <begin position="115"/>
        <end position="136"/>
    </location>
</feature>
<evidence type="ECO:0000256" key="2">
    <source>
        <dbReference type="ARBA" id="ARBA00008335"/>
    </source>
</evidence>
<feature type="domain" description="Major facilitator superfamily (MFS) profile" evidence="8">
    <location>
        <begin position="28"/>
        <end position="426"/>
    </location>
</feature>
<organism evidence="9 10">
    <name type="scientific">Diutina rugosa</name>
    <name type="common">Yeast</name>
    <name type="synonym">Candida rugosa</name>
    <dbReference type="NCBI Taxonomy" id="5481"/>
    <lineage>
        <taxon>Eukaryota</taxon>
        <taxon>Fungi</taxon>
        <taxon>Dikarya</taxon>
        <taxon>Ascomycota</taxon>
        <taxon>Saccharomycotina</taxon>
        <taxon>Pichiomycetes</taxon>
        <taxon>Debaryomycetaceae</taxon>
        <taxon>Diutina</taxon>
    </lineage>
</organism>
<evidence type="ECO:0000256" key="6">
    <source>
        <dbReference type="ARBA" id="ARBA00023136"/>
    </source>
</evidence>
<dbReference type="PANTHER" id="PTHR23514:SF3">
    <property type="entry name" value="BYPASS OF STOP CODON PROTEIN 6"/>
    <property type="match status" value="1"/>
</dbReference>
<dbReference type="GeneID" id="54783910"/>
<dbReference type="SUPFAM" id="SSF103473">
    <property type="entry name" value="MFS general substrate transporter"/>
    <property type="match status" value="1"/>
</dbReference>
<dbReference type="Pfam" id="PF07690">
    <property type="entry name" value="MFS_1"/>
    <property type="match status" value="1"/>
</dbReference>
<dbReference type="Proteomes" id="UP000449547">
    <property type="component" value="Unassembled WGS sequence"/>
</dbReference>
<evidence type="ECO:0000259" key="8">
    <source>
        <dbReference type="PROSITE" id="PS50850"/>
    </source>
</evidence>
<dbReference type="PROSITE" id="PS50850">
    <property type="entry name" value="MFS"/>
    <property type="match status" value="1"/>
</dbReference>
<comment type="caution">
    <text evidence="9">The sequence shown here is derived from an EMBL/GenBank/DDBJ whole genome shotgun (WGS) entry which is preliminary data.</text>
</comment>
<evidence type="ECO:0000256" key="3">
    <source>
        <dbReference type="ARBA" id="ARBA00022448"/>
    </source>
</evidence>
<protein>
    <recommendedName>
        <fullName evidence="8">Major facilitator superfamily (MFS) profile domain-containing protein</fullName>
    </recommendedName>
</protein>
<dbReference type="InterPro" id="IPR051788">
    <property type="entry name" value="MFS_Transporter"/>
</dbReference>
<feature type="transmembrane region" description="Helical" evidence="7">
    <location>
        <begin position="276"/>
        <end position="297"/>
    </location>
</feature>
<evidence type="ECO:0000256" key="5">
    <source>
        <dbReference type="ARBA" id="ARBA00022989"/>
    </source>
</evidence>
<sequence>MDTVIEHGGVEVVLQSNDWRKSRRLQIQVFGCYLLFTLFGLGEQTLGTLIPKLQEYYHLNDLTMSMTYVLVMMGYFTMAAVNEATHNRVGVRGMVTLGISFLVASYLVVSLRPPHWLFLLSYMFIGCGFGGLDAGVNGWMGELVDANQLLGILHGCYGLGCMISPPLVTYLIHHTSWQWNDYYLVLALIASIASIVTSISFKYETPAKFDYMRKQKGVNEDPPTILDIFKSKMAMLVALALFLYVGAEVAFGQWLVSFLLRAKGLSYPIASWMATSFWAGLTVGRMTLGFVTAHYFTSATKANMFYIFTQTVLMAMFLGIQFLATHPNGFVISLDFVMVFITGIFVGPVFPTVIMSIYEVLPASMHTGAMGFICAFGGGGGAVIPFVVGLVSKSSNKGISTMPTIITLTMATLTLLWFYILRKSKL</sequence>
<dbReference type="OMA" id="FIVTGPI"/>
<keyword evidence="4 7" id="KW-0812">Transmembrane</keyword>
<reference evidence="9 10" key="1">
    <citation type="submission" date="2019-07" db="EMBL/GenBank/DDBJ databases">
        <title>Genome assembly of two rare yeast pathogens: Diutina rugosa and Trichomonascus ciferrii.</title>
        <authorList>
            <person name="Mixao V."/>
            <person name="Saus E."/>
            <person name="Hansen A."/>
            <person name="Lass-Flor C."/>
            <person name="Gabaldon T."/>
        </authorList>
    </citation>
    <scope>NUCLEOTIDE SEQUENCE [LARGE SCALE GENOMIC DNA]</scope>
    <source>
        <strain evidence="9 10">CBS 613</strain>
    </source>
</reference>
<proteinExistence type="inferred from homology"/>
<feature type="transmembrane region" description="Helical" evidence="7">
    <location>
        <begin position="336"/>
        <end position="358"/>
    </location>
</feature>
<feature type="transmembrane region" description="Helical" evidence="7">
    <location>
        <begin position="398"/>
        <end position="421"/>
    </location>
</feature>
<evidence type="ECO:0000256" key="4">
    <source>
        <dbReference type="ARBA" id="ARBA00022692"/>
    </source>
</evidence>
<dbReference type="VEuPathDB" id="FungiDB:DIURU_005259"/>
<comment type="similarity">
    <text evidence="2">Belongs to the major facilitator superfamily.</text>
</comment>
<feature type="transmembrane region" description="Helical" evidence="7">
    <location>
        <begin position="25"/>
        <end position="42"/>
    </location>
</feature>
<dbReference type="PANTHER" id="PTHR23514">
    <property type="entry name" value="BYPASS OF STOP CODON PROTEIN 6"/>
    <property type="match status" value="1"/>
</dbReference>
<dbReference type="GO" id="GO:0016020">
    <property type="term" value="C:membrane"/>
    <property type="evidence" value="ECO:0007669"/>
    <property type="project" value="TreeGrafter"/>
</dbReference>
<feature type="transmembrane region" description="Helical" evidence="7">
    <location>
        <begin position="148"/>
        <end position="170"/>
    </location>
</feature>
<comment type="subcellular location">
    <subcellularLocation>
        <location evidence="1">Endomembrane system</location>
        <topology evidence="1">Multi-pass membrane protein</topology>
    </subcellularLocation>
</comment>
<feature type="transmembrane region" description="Helical" evidence="7">
    <location>
        <begin position="89"/>
        <end position="109"/>
    </location>
</feature>
<dbReference type="OrthoDB" id="413079at2759"/>
<feature type="transmembrane region" description="Helical" evidence="7">
    <location>
        <begin position="234"/>
        <end position="256"/>
    </location>
</feature>
<dbReference type="AlphaFoldDB" id="A0A642UDT1"/>